<organism evidence="1 2">
    <name type="scientific">Hoylesella oralis ATCC 33269</name>
    <dbReference type="NCBI Taxonomy" id="873533"/>
    <lineage>
        <taxon>Bacteria</taxon>
        <taxon>Pseudomonadati</taxon>
        <taxon>Bacteroidota</taxon>
        <taxon>Bacteroidia</taxon>
        <taxon>Bacteroidales</taxon>
        <taxon>Prevotellaceae</taxon>
        <taxon>Hoylesella</taxon>
    </lineage>
</organism>
<comment type="caution">
    <text evidence="1">The sequence shown here is derived from an EMBL/GenBank/DDBJ whole genome shotgun (WGS) entry which is preliminary data.</text>
</comment>
<dbReference type="EMBL" id="AEPE02000002">
    <property type="protein sequence ID" value="EFZ38216.1"/>
    <property type="molecule type" value="Genomic_DNA"/>
</dbReference>
<dbReference type="Proteomes" id="UP000005580">
    <property type="component" value="Unassembled WGS sequence"/>
</dbReference>
<proteinExistence type="predicted"/>
<gene>
    <name evidence="1" type="ORF">HMPREF0663_10585</name>
</gene>
<dbReference type="RefSeq" id="WP_004369295.1">
    <property type="nucleotide sequence ID" value="NZ_GL833119.1"/>
</dbReference>
<keyword evidence="2" id="KW-1185">Reference proteome</keyword>
<dbReference type="HOGENOM" id="CLU_3294425_0_0_10"/>
<reference evidence="1" key="1">
    <citation type="submission" date="2011-01" db="EMBL/GenBank/DDBJ databases">
        <authorList>
            <person name="Muzny D."/>
            <person name="Qin X."/>
            <person name="Buhay C."/>
            <person name="Dugan-Rocha S."/>
            <person name="Ding Y."/>
            <person name="Chen G."/>
            <person name="Hawes A."/>
            <person name="Holder M."/>
            <person name="Jhangiani S."/>
            <person name="Johnson A."/>
            <person name="Khan Z."/>
            <person name="Li Z."/>
            <person name="Liu W."/>
            <person name="Liu X."/>
            <person name="Perez L."/>
            <person name="Shen H."/>
            <person name="Wang Q."/>
            <person name="Watt J."/>
            <person name="Xi L."/>
            <person name="Xin Y."/>
            <person name="Zhou J."/>
            <person name="Deng J."/>
            <person name="Jiang H."/>
            <person name="Liu Y."/>
            <person name="Qu J."/>
            <person name="Song X.-Z."/>
            <person name="Zhang L."/>
            <person name="Villasana D."/>
            <person name="Johnson A."/>
            <person name="Liu J."/>
            <person name="Liyanage D."/>
            <person name="Lorensuhewa L."/>
            <person name="Robinson T."/>
            <person name="Song A."/>
            <person name="Song B.-B."/>
            <person name="Dinh H."/>
            <person name="Thornton R."/>
            <person name="Coyle M."/>
            <person name="Francisco L."/>
            <person name="Jackson L."/>
            <person name="Javaid M."/>
            <person name="Korchina V."/>
            <person name="Kovar C."/>
            <person name="Mata R."/>
            <person name="Mathew T."/>
            <person name="Ngo R."/>
            <person name="Nguyen L."/>
            <person name="Nguyen N."/>
            <person name="Okwuonu G."/>
            <person name="Ongeri F."/>
            <person name="Pham C."/>
            <person name="Simmons D."/>
            <person name="Wilczek-Boney K."/>
            <person name="Hale W."/>
            <person name="Jakkamsetti A."/>
            <person name="Pham P."/>
            <person name="Ruth R."/>
            <person name="San Lucas F."/>
            <person name="Warren J."/>
            <person name="Zhang J."/>
            <person name="Zhao Z."/>
            <person name="Zhou C."/>
            <person name="Zhu D."/>
            <person name="Lee S."/>
            <person name="Bess C."/>
            <person name="Blankenburg K."/>
            <person name="Forbes L."/>
            <person name="Fu Q."/>
            <person name="Gubbala S."/>
            <person name="Hirani K."/>
            <person name="Jayaseelan J.C."/>
            <person name="Lara F."/>
            <person name="Munidasa M."/>
            <person name="Palculict T."/>
            <person name="Patil S."/>
            <person name="Pu L.-L."/>
            <person name="Saada N."/>
            <person name="Tang L."/>
            <person name="Weissenberger G."/>
            <person name="Zhu Y."/>
            <person name="Hemphill L."/>
            <person name="Shang Y."/>
            <person name="Youmans B."/>
            <person name="Ayvaz T."/>
            <person name="Ross M."/>
            <person name="Santibanez J."/>
            <person name="Aqrawi P."/>
            <person name="Gross S."/>
            <person name="Joshi V."/>
            <person name="Fowler G."/>
            <person name="Nazareth L."/>
            <person name="Reid J."/>
            <person name="Worley K."/>
            <person name="Petrosino J."/>
            <person name="Highlander S."/>
            <person name="Gibbs R."/>
        </authorList>
    </citation>
    <scope>NUCLEOTIDE SEQUENCE [LARGE SCALE GENOMIC DNA]</scope>
    <source>
        <strain evidence="1">ATCC 33269</strain>
    </source>
</reference>
<evidence type="ECO:0000313" key="2">
    <source>
        <dbReference type="Proteomes" id="UP000005580"/>
    </source>
</evidence>
<accession>E7RN85</accession>
<sequence length="40" mass="4454">MDCALPVHVFFVYTACSLQIYGLSMTDILSKADRWAMQGA</sequence>
<protein>
    <submittedName>
        <fullName evidence="1">Uncharacterized protein</fullName>
    </submittedName>
</protein>
<dbReference type="AlphaFoldDB" id="E7RN85"/>
<name>E7RN85_9BACT</name>
<evidence type="ECO:0000313" key="1">
    <source>
        <dbReference type="EMBL" id="EFZ38216.1"/>
    </source>
</evidence>